<dbReference type="PANTHER" id="PTHR28541">
    <property type="entry name" value="DDB1- AND CUL4-ASSOCIATED FACTOR 15"/>
    <property type="match status" value="1"/>
</dbReference>
<organism evidence="1">
    <name type="scientific">Dendroctonus ponderosae</name>
    <name type="common">Mountain pine beetle</name>
    <dbReference type="NCBI Taxonomy" id="77166"/>
    <lineage>
        <taxon>Eukaryota</taxon>
        <taxon>Metazoa</taxon>
        <taxon>Ecdysozoa</taxon>
        <taxon>Arthropoda</taxon>
        <taxon>Hexapoda</taxon>
        <taxon>Insecta</taxon>
        <taxon>Pterygota</taxon>
        <taxon>Neoptera</taxon>
        <taxon>Endopterygota</taxon>
        <taxon>Coleoptera</taxon>
        <taxon>Polyphaga</taxon>
        <taxon>Cucujiformia</taxon>
        <taxon>Curculionidae</taxon>
        <taxon>Scolytinae</taxon>
        <taxon>Dendroctonus</taxon>
    </lineage>
</organism>
<name>N6U4V6_DENPD</name>
<evidence type="ECO:0000313" key="1">
    <source>
        <dbReference type="EMBL" id="ENN75666.1"/>
    </source>
</evidence>
<dbReference type="GO" id="GO:0080008">
    <property type="term" value="C:Cul4-RING E3 ubiquitin ligase complex"/>
    <property type="evidence" value="ECO:0007669"/>
    <property type="project" value="TreeGrafter"/>
</dbReference>
<dbReference type="GO" id="GO:0016567">
    <property type="term" value="P:protein ubiquitination"/>
    <property type="evidence" value="ECO:0007669"/>
    <property type="project" value="InterPro"/>
</dbReference>
<accession>N6U4V6</accession>
<gene>
    <name evidence="1" type="ORF">YQE_07764</name>
</gene>
<dbReference type="AlphaFoldDB" id="N6U4V6"/>
<dbReference type="InterPro" id="IPR047319">
    <property type="entry name" value="DCAF15_C"/>
</dbReference>
<dbReference type="OrthoDB" id="6354267at2759"/>
<feature type="non-terminal residue" evidence="1">
    <location>
        <position position="1"/>
    </location>
</feature>
<proteinExistence type="predicted"/>
<dbReference type="PANTHER" id="PTHR28541:SF1">
    <property type="entry name" value="DDB1- AND CUL4-ASSOCIATED FACTOR 15"/>
    <property type="match status" value="1"/>
</dbReference>
<dbReference type="EMBL" id="KB741006">
    <property type="protein sequence ID" value="ENN75666.1"/>
    <property type="molecule type" value="Genomic_DNA"/>
</dbReference>
<dbReference type="HOGENOM" id="CLU_1612499_0_0_1"/>
<sequence>MQQKVPQCNDYNNPIEVPLLAQSLSGQQSDADADKPDHMVEVQLIVTQRSLDAEQFVQKQAQILCLKSGLQFMHCEDYDLKVVHVSRAQRTRAATQSVPVQVCPMNGEIIGQGVIKVGALRTADPHAFVENFWGHFLFVWSIATDAFDIVLQSGHSDPGSDSDFE</sequence>
<reference evidence="1" key="1">
    <citation type="journal article" date="2013" name="Genome Biol.">
        <title>Draft genome of the mountain pine beetle, Dendroctonus ponderosae Hopkins, a major forest pest.</title>
        <authorList>
            <person name="Keeling C.I."/>
            <person name="Yuen M.M."/>
            <person name="Liao N.Y."/>
            <person name="Docking T.R."/>
            <person name="Chan S.K."/>
            <person name="Taylor G.A."/>
            <person name="Palmquist D.L."/>
            <person name="Jackman S.D."/>
            <person name="Nguyen A."/>
            <person name="Li M."/>
            <person name="Henderson H."/>
            <person name="Janes J.K."/>
            <person name="Zhao Y."/>
            <person name="Pandoh P."/>
            <person name="Moore R."/>
            <person name="Sperling F.A."/>
            <person name="Huber D.P."/>
            <person name="Birol I."/>
            <person name="Jones S.J."/>
            <person name="Bohlmann J."/>
        </authorList>
    </citation>
    <scope>NUCLEOTIDE SEQUENCE</scope>
</reference>
<dbReference type="InterPro" id="IPR038914">
    <property type="entry name" value="DCAF15"/>
</dbReference>
<protein>
    <submittedName>
        <fullName evidence="1">Uncharacterized protein</fullName>
    </submittedName>
</protein>
<dbReference type="CDD" id="cd20913">
    <property type="entry name" value="DCAF15-CTD"/>
    <property type="match status" value="1"/>
</dbReference>